<reference evidence="2 3" key="1">
    <citation type="journal article" date="2013" name="Stand. Genomic Sci.">
        <title>Genome sequence of the reddish-pigmented Rubellimicrobium thermophilum type strain (DSM 16684(T)), a member of the Roseobacter clade.</title>
        <authorList>
            <person name="Fiebig A."/>
            <person name="Riedel T."/>
            <person name="Gronow S."/>
            <person name="Petersen J."/>
            <person name="Klenk H.P."/>
            <person name="Goker M."/>
        </authorList>
    </citation>
    <scope>NUCLEOTIDE SEQUENCE [LARGE SCALE GENOMIC DNA]</scope>
    <source>
        <strain evidence="2 3">DSM 16684</strain>
    </source>
</reference>
<dbReference type="SUPFAM" id="SSF51182">
    <property type="entry name" value="RmlC-like cupins"/>
    <property type="match status" value="1"/>
</dbReference>
<dbReference type="STRING" id="1123069.ruthe_01876"/>
<evidence type="ECO:0000313" key="2">
    <source>
        <dbReference type="EMBL" id="EPX84879.1"/>
    </source>
</evidence>
<dbReference type="AlphaFoldDB" id="S9SF15"/>
<gene>
    <name evidence="2" type="ORF">ruthe_01876</name>
</gene>
<dbReference type="InterPro" id="IPR011051">
    <property type="entry name" value="RmlC_Cupin_sf"/>
</dbReference>
<dbReference type="EMBL" id="AOLV01000019">
    <property type="protein sequence ID" value="EPX84879.1"/>
    <property type="molecule type" value="Genomic_DNA"/>
</dbReference>
<dbReference type="InterPro" id="IPR014710">
    <property type="entry name" value="RmlC-like_jellyroll"/>
</dbReference>
<keyword evidence="3" id="KW-1185">Reference proteome</keyword>
<dbReference type="HOGENOM" id="CLU_2919938_0_0_5"/>
<accession>S9SF15</accession>
<dbReference type="CDD" id="cd02209">
    <property type="entry name" value="cupin_XRE_C"/>
    <property type="match status" value="1"/>
</dbReference>
<protein>
    <submittedName>
        <fullName evidence="2">Cupin domain protein</fullName>
    </submittedName>
</protein>
<comment type="caution">
    <text evidence="2">The sequence shown here is derived from an EMBL/GenBank/DDBJ whole genome shotgun (WGS) entry which is preliminary data.</text>
</comment>
<dbReference type="Gene3D" id="2.60.120.10">
    <property type="entry name" value="Jelly Rolls"/>
    <property type="match status" value="1"/>
</dbReference>
<dbReference type="Proteomes" id="UP000015346">
    <property type="component" value="Unassembled WGS sequence"/>
</dbReference>
<dbReference type="Pfam" id="PF07883">
    <property type="entry name" value="Cupin_2"/>
    <property type="match status" value="1"/>
</dbReference>
<evidence type="ECO:0000313" key="3">
    <source>
        <dbReference type="Proteomes" id="UP000015346"/>
    </source>
</evidence>
<dbReference type="InterPro" id="IPR013096">
    <property type="entry name" value="Cupin_2"/>
</dbReference>
<name>S9SF15_9RHOB</name>
<sequence>MQRPTQEVGYVESGRLDLTVAGRLHRLGPGDSFRLRGEPFQWANPHPEPCTVIWVIAPPIY</sequence>
<organism evidence="2 3">
    <name type="scientific">Rubellimicrobium thermophilum DSM 16684</name>
    <dbReference type="NCBI Taxonomy" id="1123069"/>
    <lineage>
        <taxon>Bacteria</taxon>
        <taxon>Pseudomonadati</taxon>
        <taxon>Pseudomonadota</taxon>
        <taxon>Alphaproteobacteria</taxon>
        <taxon>Rhodobacterales</taxon>
        <taxon>Roseobacteraceae</taxon>
        <taxon>Rubellimicrobium</taxon>
    </lineage>
</organism>
<evidence type="ECO:0000259" key="1">
    <source>
        <dbReference type="Pfam" id="PF07883"/>
    </source>
</evidence>
<proteinExistence type="predicted"/>
<feature type="domain" description="Cupin type-2" evidence="1">
    <location>
        <begin position="4"/>
        <end position="56"/>
    </location>
</feature>